<dbReference type="Pfam" id="PF01546">
    <property type="entry name" value="Peptidase_M20"/>
    <property type="match status" value="1"/>
</dbReference>
<name>A0ABM0ZVN9_APLCA</name>
<reference evidence="3" key="1">
    <citation type="submission" date="2025-08" db="UniProtKB">
        <authorList>
            <consortium name="RefSeq"/>
        </authorList>
    </citation>
    <scope>IDENTIFICATION</scope>
</reference>
<dbReference type="InterPro" id="IPR052083">
    <property type="entry name" value="Aminoacylase-1_M20A"/>
</dbReference>
<dbReference type="RefSeq" id="XP_012935507.1">
    <property type="nucleotide sequence ID" value="XM_013080053.2"/>
</dbReference>
<dbReference type="Gene3D" id="3.30.70.360">
    <property type="match status" value="1"/>
</dbReference>
<dbReference type="Gene3D" id="1.10.150.900">
    <property type="match status" value="1"/>
</dbReference>
<keyword evidence="2" id="KW-1185">Reference proteome</keyword>
<dbReference type="PANTHER" id="PTHR45892:SF1">
    <property type="entry name" value="AMINOACYLASE-1"/>
    <property type="match status" value="1"/>
</dbReference>
<accession>A0ABM0ZVN9</accession>
<dbReference type="GeneID" id="106011222"/>
<dbReference type="InterPro" id="IPR002933">
    <property type="entry name" value="Peptidase_M20"/>
</dbReference>
<proteinExistence type="predicted"/>
<dbReference type="PROSITE" id="PS00758">
    <property type="entry name" value="ARGE_DAPE_CPG2_1"/>
    <property type="match status" value="1"/>
</dbReference>
<protein>
    <submittedName>
        <fullName evidence="3">Aminoacylase-1B</fullName>
    </submittedName>
</protein>
<keyword evidence="1" id="KW-0378">Hydrolase</keyword>
<sequence>MAQEDIAVTRFRDYLRINTSQPTPDYDAAREFFEKYASELGLPFQSVMLAGNRSMDIFTWEGTEPSLPSIALYSHIDVVPSFPEHWKYDPFSAHKDENGDIFARGSQGGVQFNVVPDVMKACFDVRVPPTVDFEEFENQIKGWCAEAGPDVTVRFQQKTTFKEVTATDSSSPWWLAFSRACEKSGVTLKKEIFPAGADARYLRQRGIPAYGFSPMNRTPILLHDHNEYLNEATFLRGVDIYCNIIPALTSVCV</sequence>
<evidence type="ECO:0000313" key="3">
    <source>
        <dbReference type="RefSeq" id="XP_012935507.1"/>
    </source>
</evidence>
<dbReference type="Gene3D" id="3.40.630.10">
    <property type="entry name" value="Zn peptidases"/>
    <property type="match status" value="1"/>
</dbReference>
<evidence type="ECO:0000256" key="1">
    <source>
        <dbReference type="ARBA" id="ARBA00022801"/>
    </source>
</evidence>
<organism evidence="2 3">
    <name type="scientific">Aplysia californica</name>
    <name type="common">California sea hare</name>
    <dbReference type="NCBI Taxonomy" id="6500"/>
    <lineage>
        <taxon>Eukaryota</taxon>
        <taxon>Metazoa</taxon>
        <taxon>Spiralia</taxon>
        <taxon>Lophotrochozoa</taxon>
        <taxon>Mollusca</taxon>
        <taxon>Gastropoda</taxon>
        <taxon>Heterobranchia</taxon>
        <taxon>Euthyneura</taxon>
        <taxon>Tectipleura</taxon>
        <taxon>Aplysiida</taxon>
        <taxon>Aplysioidea</taxon>
        <taxon>Aplysiidae</taxon>
        <taxon>Aplysia</taxon>
    </lineage>
</organism>
<dbReference type="PANTHER" id="PTHR45892">
    <property type="entry name" value="AMINOACYLASE-1"/>
    <property type="match status" value="1"/>
</dbReference>
<dbReference type="PIRSF" id="PIRSF036696">
    <property type="entry name" value="ACY-1"/>
    <property type="match status" value="1"/>
</dbReference>
<dbReference type="Proteomes" id="UP000694888">
    <property type="component" value="Unplaced"/>
</dbReference>
<dbReference type="InterPro" id="IPR001261">
    <property type="entry name" value="ArgE/DapE_CS"/>
</dbReference>
<gene>
    <name evidence="3" type="primary">LOC106011222</name>
</gene>
<dbReference type="SUPFAM" id="SSF53187">
    <property type="entry name" value="Zn-dependent exopeptidases"/>
    <property type="match status" value="1"/>
</dbReference>
<evidence type="ECO:0000313" key="2">
    <source>
        <dbReference type="Proteomes" id="UP000694888"/>
    </source>
</evidence>